<dbReference type="InterPro" id="IPR009057">
    <property type="entry name" value="Homeodomain-like_sf"/>
</dbReference>
<sequence length="191" mass="21863">MDETSLKIINASMNLIMEKGYSLTTTKEIANKAGVNESTIFRKFNGKKDIVLNAMELREWNPDLAEDDFKGYSFDLKKDLLRFSHTYLDKVTPKFVKVSLGLRCPELYEHTKEGIMQIPMAFKRGLSDYFKEMYKIGIVGNDDFEGLAVMFLSINFGFIFFKASFGDSLTPLPKETYIENSIDVFVNGIKK</sequence>
<dbReference type="GO" id="GO:0003677">
    <property type="term" value="F:DNA binding"/>
    <property type="evidence" value="ECO:0007669"/>
    <property type="project" value="UniProtKB-UniRule"/>
</dbReference>
<dbReference type="Gene3D" id="1.10.357.10">
    <property type="entry name" value="Tetracycline Repressor, domain 2"/>
    <property type="match status" value="1"/>
</dbReference>
<evidence type="ECO:0000313" key="4">
    <source>
        <dbReference type="EMBL" id="RGD75056.1"/>
    </source>
</evidence>
<gene>
    <name evidence="4" type="ORF">DW687_01675</name>
</gene>
<evidence type="ECO:0000259" key="3">
    <source>
        <dbReference type="PROSITE" id="PS50977"/>
    </source>
</evidence>
<keyword evidence="1 2" id="KW-0238">DNA-binding</keyword>
<feature type="domain" description="HTH tetR-type" evidence="3">
    <location>
        <begin position="2"/>
        <end position="62"/>
    </location>
</feature>
<name>A0A3E3E138_9FIRM</name>
<dbReference type="GeneID" id="98000650"/>
<dbReference type="RefSeq" id="WP_007050339.1">
    <property type="nucleotide sequence ID" value="NZ_CABKNJ010000001.1"/>
</dbReference>
<dbReference type="Pfam" id="PF00440">
    <property type="entry name" value="TetR_N"/>
    <property type="match status" value="1"/>
</dbReference>
<proteinExistence type="predicted"/>
<dbReference type="EMBL" id="QUSM01000002">
    <property type="protein sequence ID" value="RGD75056.1"/>
    <property type="molecule type" value="Genomic_DNA"/>
</dbReference>
<dbReference type="PRINTS" id="PR00455">
    <property type="entry name" value="HTHTETR"/>
</dbReference>
<organism evidence="4 5">
    <name type="scientific">Anaerofustis stercorihominis</name>
    <dbReference type="NCBI Taxonomy" id="214853"/>
    <lineage>
        <taxon>Bacteria</taxon>
        <taxon>Bacillati</taxon>
        <taxon>Bacillota</taxon>
        <taxon>Clostridia</taxon>
        <taxon>Eubacteriales</taxon>
        <taxon>Eubacteriaceae</taxon>
        <taxon>Anaerofustis</taxon>
    </lineage>
</organism>
<dbReference type="SUPFAM" id="SSF46689">
    <property type="entry name" value="Homeodomain-like"/>
    <property type="match status" value="1"/>
</dbReference>
<dbReference type="PROSITE" id="PS50977">
    <property type="entry name" value="HTH_TETR_2"/>
    <property type="match status" value="1"/>
</dbReference>
<evidence type="ECO:0000256" key="2">
    <source>
        <dbReference type="PROSITE-ProRule" id="PRU00335"/>
    </source>
</evidence>
<dbReference type="Proteomes" id="UP000261212">
    <property type="component" value="Unassembled WGS sequence"/>
</dbReference>
<evidence type="ECO:0000256" key="1">
    <source>
        <dbReference type="ARBA" id="ARBA00023125"/>
    </source>
</evidence>
<dbReference type="InterPro" id="IPR001647">
    <property type="entry name" value="HTH_TetR"/>
</dbReference>
<protein>
    <submittedName>
        <fullName evidence="4">TetR/AcrR family transcriptional regulator</fullName>
    </submittedName>
</protein>
<accession>A0A3E3E138</accession>
<dbReference type="AlphaFoldDB" id="A0A3E3E138"/>
<feature type="DNA-binding region" description="H-T-H motif" evidence="2">
    <location>
        <begin position="25"/>
        <end position="44"/>
    </location>
</feature>
<reference evidence="4 5" key="1">
    <citation type="submission" date="2018-08" db="EMBL/GenBank/DDBJ databases">
        <title>A genome reference for cultivated species of the human gut microbiota.</title>
        <authorList>
            <person name="Zou Y."/>
            <person name="Xue W."/>
            <person name="Luo G."/>
        </authorList>
    </citation>
    <scope>NUCLEOTIDE SEQUENCE [LARGE SCALE GENOMIC DNA]</scope>
    <source>
        <strain evidence="4 5">AM25-6</strain>
    </source>
</reference>
<evidence type="ECO:0000313" key="5">
    <source>
        <dbReference type="Proteomes" id="UP000261212"/>
    </source>
</evidence>
<comment type="caution">
    <text evidence="4">The sequence shown here is derived from an EMBL/GenBank/DDBJ whole genome shotgun (WGS) entry which is preliminary data.</text>
</comment>